<dbReference type="Pfam" id="PF24564">
    <property type="entry name" value="DUF7605"/>
    <property type="match status" value="1"/>
</dbReference>
<gene>
    <name evidence="2" type="ORF">UCRPA7_3322</name>
</gene>
<evidence type="ECO:0000259" key="1">
    <source>
        <dbReference type="Pfam" id="PF24564"/>
    </source>
</evidence>
<dbReference type="OrthoDB" id="3598281at2759"/>
<feature type="domain" description="DUF7605" evidence="1">
    <location>
        <begin position="232"/>
        <end position="338"/>
    </location>
</feature>
<evidence type="ECO:0000313" key="2">
    <source>
        <dbReference type="EMBL" id="EOO01166.1"/>
    </source>
</evidence>
<reference evidence="3" key="1">
    <citation type="journal article" date="2013" name="Genome Announc.">
        <title>Draft genome sequence of the ascomycete Phaeoacremonium aleophilum strain UCR-PA7, a causal agent of the esca disease complex in grapevines.</title>
        <authorList>
            <person name="Blanco-Ulate B."/>
            <person name="Rolshausen P."/>
            <person name="Cantu D."/>
        </authorList>
    </citation>
    <scope>NUCLEOTIDE SEQUENCE [LARGE SCALE GENOMIC DNA]</scope>
    <source>
        <strain evidence="3">UCR-PA7</strain>
    </source>
</reference>
<protein>
    <recommendedName>
        <fullName evidence="1">DUF7605 domain-containing protein</fullName>
    </recommendedName>
</protein>
<keyword evidence="3" id="KW-1185">Reference proteome</keyword>
<dbReference type="AlphaFoldDB" id="R8BPA2"/>
<dbReference type="Proteomes" id="UP000014074">
    <property type="component" value="Unassembled WGS sequence"/>
</dbReference>
<dbReference type="PANTHER" id="PTHR36681">
    <property type="entry name" value="NUCLEAR GTPASE, GERMINAL CENTER-ASSOCIATED, TANDEM DUPLICATE 3"/>
    <property type="match status" value="1"/>
</dbReference>
<dbReference type="eggNOG" id="ENOG502SJYS">
    <property type="taxonomic scope" value="Eukaryota"/>
</dbReference>
<name>R8BPA2_PHAM7</name>
<sequence>MADRYWPFTKIIRIYLNAQVLKTGVVLADLPGLQDTNLARVRATQDYLMKCNNIFIVAKISRAITDQSLKTSLFTVLSRHVPLEWEESAAKSLNVAVVCTKREFCGTGKSISPMTVKELDKKIDDAKMAGDSQLKKRLKLSRELMFINARNEHVTKGLQNAYASKVPDKKLEVFCVSNKMYGKYTRKGNNESFESREVYAQLEDVKTLWTQSIRDLSSEFKSCFEEQVLKMQGQYNSWCLNNGNHATPKREHVDWNAKVIWKMRTELEFQWDLVEEEISTLFSNHFDKIKGLLEKMQLVIEEFGPAEFAASLIEGIESRIKHCEYTIGLYEQRFTRDFK</sequence>
<accession>R8BPA2</accession>
<dbReference type="EMBL" id="KB933041">
    <property type="protein sequence ID" value="EOO01166.1"/>
    <property type="molecule type" value="Genomic_DNA"/>
</dbReference>
<dbReference type="InterPro" id="IPR056024">
    <property type="entry name" value="DUF7605"/>
</dbReference>
<dbReference type="KEGG" id="tmn:UCRPA7_3322"/>
<dbReference type="GeneID" id="19323660"/>
<proteinExistence type="predicted"/>
<dbReference type="RefSeq" id="XP_007914144.1">
    <property type="nucleotide sequence ID" value="XM_007915953.1"/>
</dbReference>
<dbReference type="HOGENOM" id="CLU_819369_0_0_1"/>
<organism evidence="2 3">
    <name type="scientific">Phaeoacremonium minimum (strain UCR-PA7)</name>
    <name type="common">Esca disease fungus</name>
    <name type="synonym">Togninia minima</name>
    <dbReference type="NCBI Taxonomy" id="1286976"/>
    <lineage>
        <taxon>Eukaryota</taxon>
        <taxon>Fungi</taxon>
        <taxon>Dikarya</taxon>
        <taxon>Ascomycota</taxon>
        <taxon>Pezizomycotina</taxon>
        <taxon>Sordariomycetes</taxon>
        <taxon>Sordariomycetidae</taxon>
        <taxon>Togniniales</taxon>
        <taxon>Togniniaceae</taxon>
        <taxon>Phaeoacremonium</taxon>
    </lineage>
</organism>
<dbReference type="PANTHER" id="PTHR36681:SF3">
    <property type="entry name" value="NUCLEAR GTPASE, GERMINAL CENTER-ASSOCIATED, TANDEM DUPLICATE 3"/>
    <property type="match status" value="1"/>
</dbReference>
<evidence type="ECO:0000313" key="3">
    <source>
        <dbReference type="Proteomes" id="UP000014074"/>
    </source>
</evidence>